<evidence type="ECO:0000313" key="2">
    <source>
        <dbReference type="Proteomes" id="UP000014500"/>
    </source>
</evidence>
<dbReference type="Proteomes" id="UP000014500">
    <property type="component" value="Unassembled WGS sequence"/>
</dbReference>
<dbReference type="InterPro" id="IPR011333">
    <property type="entry name" value="SKP1/BTB/POZ_sf"/>
</dbReference>
<dbReference type="HOGENOM" id="CLU_505877_0_0_1"/>
<dbReference type="PhylomeDB" id="T1J072"/>
<evidence type="ECO:0000313" key="1">
    <source>
        <dbReference type="EnsemblMetazoa" id="SMAR006913-PA"/>
    </source>
</evidence>
<accession>T1J072</accession>
<proteinExistence type="predicted"/>
<dbReference type="Gene3D" id="3.30.710.10">
    <property type="entry name" value="Potassium Channel Kv1.1, Chain A"/>
    <property type="match status" value="1"/>
</dbReference>
<reference evidence="1" key="2">
    <citation type="submission" date="2015-02" db="UniProtKB">
        <authorList>
            <consortium name="EnsemblMetazoa"/>
        </authorList>
    </citation>
    <scope>IDENTIFICATION</scope>
</reference>
<name>T1J072_STRMM</name>
<reference evidence="2" key="1">
    <citation type="submission" date="2011-05" db="EMBL/GenBank/DDBJ databases">
        <authorList>
            <person name="Richards S.R."/>
            <person name="Qu J."/>
            <person name="Jiang H."/>
            <person name="Jhangiani S.N."/>
            <person name="Agravi P."/>
            <person name="Goodspeed R."/>
            <person name="Gross S."/>
            <person name="Mandapat C."/>
            <person name="Jackson L."/>
            <person name="Mathew T."/>
            <person name="Pu L."/>
            <person name="Thornton R."/>
            <person name="Saada N."/>
            <person name="Wilczek-Boney K.B."/>
            <person name="Lee S."/>
            <person name="Kovar C."/>
            <person name="Wu Y."/>
            <person name="Scherer S.E."/>
            <person name="Worley K.C."/>
            <person name="Muzny D.M."/>
            <person name="Gibbs R."/>
        </authorList>
    </citation>
    <scope>NUCLEOTIDE SEQUENCE</scope>
    <source>
        <strain evidence="2">Brora</strain>
    </source>
</reference>
<dbReference type="EnsemblMetazoa" id="SMAR006913-RA">
    <property type="protein sequence ID" value="SMAR006913-PA"/>
    <property type="gene ID" value="SMAR006913"/>
</dbReference>
<sequence length="526" mass="60994">GGYIVIIPKGNVHRACAAYTFIFHDGESRNLFFCIKCRYIHSHCSQVGQLIVPEMNIVIKFIYAQYIPIDPEMPNSLICDLIFTADKMQLKGLFDKFWTIYTTSITVENFLHVWQLAEIFNQHETVNSVHKFILTNSKKISRSGKLPEISARKMESIIDNLSPNNLSDFIILLISWEKQKKVEGVLQNLIPKCHVREMSDSSLQNLLSNEVVKSAQIYSMLSTEVVTRWLTRKAQIQIFAFKLTPQKCEHQVFCLNKSERLSREEHVLDVENGETHEKFFAAVSGTGNVFYFQCLPNDSGIIAIERSTGEKYSQIGQVMSDDLVSHTSNFKEVFFRRTNTSYWCFNFDLKTWRLLEFIAIIDQILLKNLIDDCAWMILATEDGKYFFEIEDYEDQIKIVDIKTATCETRNKLPGNWNFVRCKNLGDISQKKLIFVDLFFHFNFLIYDIDYDCWSLIALPDIQHGLSICVSYDDDCLLVEKPQINAGIGKCNIYSLKTRKKVTEFISIEQEHDLDHDLVYFDASFKI</sequence>
<protein>
    <submittedName>
        <fullName evidence="1">Uncharacterized protein</fullName>
    </submittedName>
</protein>
<organism evidence="1 2">
    <name type="scientific">Strigamia maritima</name>
    <name type="common">European centipede</name>
    <name type="synonym">Geophilus maritimus</name>
    <dbReference type="NCBI Taxonomy" id="126957"/>
    <lineage>
        <taxon>Eukaryota</taxon>
        <taxon>Metazoa</taxon>
        <taxon>Ecdysozoa</taxon>
        <taxon>Arthropoda</taxon>
        <taxon>Myriapoda</taxon>
        <taxon>Chilopoda</taxon>
        <taxon>Pleurostigmophora</taxon>
        <taxon>Geophilomorpha</taxon>
        <taxon>Linotaeniidae</taxon>
        <taxon>Strigamia</taxon>
    </lineage>
</organism>
<dbReference type="CDD" id="cd14733">
    <property type="entry name" value="BACK"/>
    <property type="match status" value="1"/>
</dbReference>
<dbReference type="AlphaFoldDB" id="T1J072"/>
<dbReference type="EMBL" id="JH431734">
    <property type="status" value="NOT_ANNOTATED_CDS"/>
    <property type="molecule type" value="Genomic_DNA"/>
</dbReference>
<keyword evidence="2" id="KW-1185">Reference proteome</keyword>